<keyword evidence="2" id="KW-0472">Membrane</keyword>
<evidence type="ECO:0000256" key="1">
    <source>
        <dbReference type="SAM" id="MobiDB-lite"/>
    </source>
</evidence>
<feature type="transmembrane region" description="Helical" evidence="2">
    <location>
        <begin position="61"/>
        <end position="79"/>
    </location>
</feature>
<sequence length="161" mass="15966">MSQSFQPPAPESQMPAHPATPPAAPPARSGNIGLGIAAAVIAALVAAGAYGGIIGATEREIGYAALAVGLIIGFATGKLGGPHPALPVVGAVLSLGAVYGGQALGTAIIGSKVLPLTVTELLTEHFDLVQASLKEDLSPISFLFYALGAVTAFQTARKVAA</sequence>
<dbReference type="Proteomes" id="UP000325211">
    <property type="component" value="Chromosome"/>
</dbReference>
<protein>
    <submittedName>
        <fullName evidence="3">Uncharacterized protein</fullName>
    </submittedName>
</protein>
<dbReference type="RefSeq" id="WP_150209283.1">
    <property type="nucleotide sequence ID" value="NZ_CP029190.1"/>
</dbReference>
<feature type="region of interest" description="Disordered" evidence="1">
    <location>
        <begin position="1"/>
        <end position="26"/>
    </location>
</feature>
<proteinExistence type="predicted"/>
<dbReference type="AlphaFoldDB" id="A0A5P2D4P7"/>
<gene>
    <name evidence="3" type="ORF">DEJ50_19765</name>
</gene>
<accession>A0A5P2D4P7</accession>
<dbReference type="EMBL" id="CP029190">
    <property type="protein sequence ID" value="QES49713.1"/>
    <property type="molecule type" value="Genomic_DNA"/>
</dbReference>
<evidence type="ECO:0000313" key="3">
    <source>
        <dbReference type="EMBL" id="QES49713.1"/>
    </source>
</evidence>
<feature type="transmembrane region" description="Helical" evidence="2">
    <location>
        <begin position="85"/>
        <end position="109"/>
    </location>
</feature>
<feature type="transmembrane region" description="Helical" evidence="2">
    <location>
        <begin position="32"/>
        <end position="54"/>
    </location>
</feature>
<dbReference type="OrthoDB" id="4333260at2"/>
<reference evidence="3 4" key="1">
    <citation type="submission" date="2018-05" db="EMBL/GenBank/DDBJ databases">
        <title>Streptomyces venezuelae.</title>
        <authorList>
            <person name="Kim W."/>
            <person name="Lee N."/>
            <person name="Cho B.-K."/>
        </authorList>
    </citation>
    <scope>NUCLEOTIDE SEQUENCE [LARGE SCALE GENOMIC DNA]</scope>
    <source>
        <strain evidence="3 4">ATCC 21782</strain>
    </source>
</reference>
<organism evidence="3 4">
    <name type="scientific">Streptomyces venezuelae</name>
    <dbReference type="NCBI Taxonomy" id="54571"/>
    <lineage>
        <taxon>Bacteria</taxon>
        <taxon>Bacillati</taxon>
        <taxon>Actinomycetota</taxon>
        <taxon>Actinomycetes</taxon>
        <taxon>Kitasatosporales</taxon>
        <taxon>Streptomycetaceae</taxon>
        <taxon>Streptomyces</taxon>
    </lineage>
</organism>
<keyword evidence="2" id="KW-1133">Transmembrane helix</keyword>
<keyword evidence="2" id="KW-0812">Transmembrane</keyword>
<name>A0A5P2D4P7_STRVZ</name>
<evidence type="ECO:0000256" key="2">
    <source>
        <dbReference type="SAM" id="Phobius"/>
    </source>
</evidence>
<evidence type="ECO:0000313" key="4">
    <source>
        <dbReference type="Proteomes" id="UP000325211"/>
    </source>
</evidence>